<evidence type="ECO:0000313" key="4">
    <source>
        <dbReference type="Proteomes" id="UP000241405"/>
    </source>
</evidence>
<gene>
    <name evidence="3" type="ORF">C9J18_13240</name>
    <name evidence="2" type="ORF">CTM96_12090</name>
</gene>
<sequence>MKKIIKTIAIASLFISTAASAATGWQIEKDVIASPKITQGDETMVSSFEKENGQLVFSVIMVSKDKKNTVGKEMLEVDAPIMVNGKLIKMKVEAIGQMKSYNPKTEQGTQYILNEFKTKDGVVIEHTTYPTNNFNQAFKKLK</sequence>
<proteinExistence type="predicted"/>
<feature type="chain" id="PRO_5015672176" description="DUF4426 domain-containing protein" evidence="1">
    <location>
        <begin position="22"/>
        <end position="142"/>
    </location>
</feature>
<keyword evidence="1" id="KW-0732">Signal</keyword>
<accession>A0A2T3JQ12</accession>
<dbReference type="AlphaFoldDB" id="A0A2T3JQ12"/>
<dbReference type="Proteomes" id="UP000241618">
    <property type="component" value="Unassembled WGS sequence"/>
</dbReference>
<organism evidence="3 5">
    <name type="scientific">Photobacterium phosphoreum</name>
    <dbReference type="NCBI Taxonomy" id="659"/>
    <lineage>
        <taxon>Bacteria</taxon>
        <taxon>Pseudomonadati</taxon>
        <taxon>Pseudomonadota</taxon>
        <taxon>Gammaproteobacteria</taxon>
        <taxon>Vibrionales</taxon>
        <taxon>Vibrionaceae</taxon>
        <taxon>Photobacterium</taxon>
    </lineage>
</organism>
<evidence type="ECO:0000313" key="3">
    <source>
        <dbReference type="EMBL" id="PSU51151.1"/>
    </source>
</evidence>
<dbReference type="EMBL" id="PYMP01000012">
    <property type="protein sequence ID" value="PSU51151.1"/>
    <property type="molecule type" value="Genomic_DNA"/>
</dbReference>
<evidence type="ECO:0000256" key="1">
    <source>
        <dbReference type="SAM" id="SignalP"/>
    </source>
</evidence>
<evidence type="ECO:0000313" key="2">
    <source>
        <dbReference type="EMBL" id="PSU24675.1"/>
    </source>
</evidence>
<dbReference type="Proteomes" id="UP000241405">
    <property type="component" value="Unassembled WGS sequence"/>
</dbReference>
<dbReference type="RefSeq" id="WP_065208740.1">
    <property type="nucleotide sequence ID" value="NZ_CBCPHZ010000003.1"/>
</dbReference>
<comment type="caution">
    <text evidence="3">The sequence shown here is derived from an EMBL/GenBank/DDBJ whole genome shotgun (WGS) entry which is preliminary data.</text>
</comment>
<keyword evidence="4" id="KW-1185">Reference proteome</keyword>
<protein>
    <recommendedName>
        <fullName evidence="6">DUF4426 domain-containing protein</fullName>
    </recommendedName>
</protein>
<reference evidence="4 5" key="1">
    <citation type="submission" date="2018-03" db="EMBL/GenBank/DDBJ databases">
        <title>Whole genome sequencing of Histamine producing bacteria.</title>
        <authorList>
            <person name="Butler K."/>
        </authorList>
    </citation>
    <scope>NUCLEOTIDE SEQUENCE [LARGE SCALE GENOMIC DNA]</scope>
    <source>
        <strain evidence="3 5">FS-6.1</strain>
        <strain evidence="2 4">FS-6.2</strain>
    </source>
</reference>
<name>A0A2T3JQ12_PHOPO</name>
<evidence type="ECO:0008006" key="6">
    <source>
        <dbReference type="Google" id="ProtNLM"/>
    </source>
</evidence>
<dbReference type="EMBL" id="PYMO01000011">
    <property type="protein sequence ID" value="PSU24675.1"/>
    <property type="molecule type" value="Genomic_DNA"/>
</dbReference>
<evidence type="ECO:0000313" key="5">
    <source>
        <dbReference type="Proteomes" id="UP000241618"/>
    </source>
</evidence>
<feature type="signal peptide" evidence="1">
    <location>
        <begin position="1"/>
        <end position="21"/>
    </location>
</feature>